<organism evidence="3 4">
    <name type="scientific">Fusarium albosuccineum</name>
    <dbReference type="NCBI Taxonomy" id="1237068"/>
    <lineage>
        <taxon>Eukaryota</taxon>
        <taxon>Fungi</taxon>
        <taxon>Dikarya</taxon>
        <taxon>Ascomycota</taxon>
        <taxon>Pezizomycotina</taxon>
        <taxon>Sordariomycetes</taxon>
        <taxon>Hypocreomycetidae</taxon>
        <taxon>Hypocreales</taxon>
        <taxon>Nectriaceae</taxon>
        <taxon>Fusarium</taxon>
        <taxon>Fusarium decemcellulare species complex</taxon>
    </lineage>
</organism>
<dbReference type="PANTHER" id="PTHR37542:SF3">
    <property type="entry name" value="PRION-INHIBITION AND PROPAGATION HELO DOMAIN-CONTAINING PROTEIN"/>
    <property type="match status" value="1"/>
</dbReference>
<reference evidence="3 4" key="1">
    <citation type="submission" date="2020-01" db="EMBL/GenBank/DDBJ databases">
        <title>Identification and distribution of gene clusters putatively required for synthesis of sphingolipid metabolism inhibitors in phylogenetically diverse species of the filamentous fungus Fusarium.</title>
        <authorList>
            <person name="Kim H.-S."/>
            <person name="Busman M."/>
            <person name="Brown D.W."/>
            <person name="Divon H."/>
            <person name="Uhlig S."/>
            <person name="Proctor R.H."/>
        </authorList>
    </citation>
    <scope>NUCLEOTIDE SEQUENCE [LARGE SCALE GENOMIC DNA]</scope>
    <source>
        <strain evidence="3 4">NRRL 20459</strain>
    </source>
</reference>
<dbReference type="EMBL" id="JAADYS010001422">
    <property type="protein sequence ID" value="KAF4463115.1"/>
    <property type="molecule type" value="Genomic_DNA"/>
</dbReference>
<keyword evidence="4" id="KW-1185">Reference proteome</keyword>
<dbReference type="OrthoDB" id="20872at2759"/>
<evidence type="ECO:0000259" key="2">
    <source>
        <dbReference type="Pfam" id="PF14479"/>
    </source>
</evidence>
<comment type="caution">
    <text evidence="3">The sequence shown here is derived from an EMBL/GenBank/DDBJ whole genome shotgun (WGS) entry which is preliminary data.</text>
</comment>
<evidence type="ECO:0000256" key="1">
    <source>
        <dbReference type="SAM" id="SignalP"/>
    </source>
</evidence>
<feature type="chain" id="PRO_5034186703" evidence="1">
    <location>
        <begin position="19"/>
        <end position="297"/>
    </location>
</feature>
<keyword evidence="1" id="KW-0732">Signal</keyword>
<name>A0A8H4L7Q7_9HYPO</name>
<dbReference type="AlphaFoldDB" id="A0A8H4L7Q7"/>
<protein>
    <submittedName>
        <fullName evidence="3">Small s</fullName>
    </submittedName>
</protein>
<dbReference type="Pfam" id="PF14479">
    <property type="entry name" value="HeLo"/>
    <property type="match status" value="1"/>
</dbReference>
<dbReference type="PANTHER" id="PTHR37542">
    <property type="entry name" value="HELO DOMAIN-CONTAINING PROTEIN-RELATED"/>
    <property type="match status" value="1"/>
</dbReference>
<dbReference type="InterPro" id="IPR029498">
    <property type="entry name" value="HeLo_dom"/>
</dbReference>
<accession>A0A8H4L7Q7</accession>
<feature type="signal peptide" evidence="1">
    <location>
        <begin position="1"/>
        <end position="18"/>
    </location>
</feature>
<feature type="domain" description="Prion-inhibition and propagation HeLo" evidence="2">
    <location>
        <begin position="9"/>
        <end position="202"/>
    </location>
</feature>
<evidence type="ECO:0000313" key="4">
    <source>
        <dbReference type="Proteomes" id="UP000554235"/>
    </source>
</evidence>
<dbReference type="Gene3D" id="1.20.120.1020">
    <property type="entry name" value="Prion-inhibition and propagation, HeLo domain"/>
    <property type="match status" value="1"/>
</dbReference>
<dbReference type="InterPro" id="IPR038305">
    <property type="entry name" value="HeLo_sf"/>
</dbReference>
<evidence type="ECO:0000313" key="3">
    <source>
        <dbReference type="EMBL" id="KAF4463115.1"/>
    </source>
</evidence>
<gene>
    <name evidence="3" type="ORF">FALBO_10066</name>
</gene>
<sequence length="297" mass="33295">MEPISFGLALAGIPGVLTACIQCYQHIQFGREFESDFELTWCKLEAAELRLARWGASMGIEGPESKLSADDYSEQEAIIAYRWLNEIQRAFNSAFETSSRYGKTAKPDKLQLLDTEQQLRNGSGALQAVHSHIRGCIDQRVKPRKRDRISWAIYRKGAFQNLIETVSTLVDSLIELFPAKLEAQKQLCSNEVKDLDVDSLALLDKAVGDNDTMLQAILRLEAQQRPNFYTNIEVRDHFTGQFGDNVTSTEATRSGVYSNIRGEGQAIAHFGNNIGNYQGKTVWNLERGNKEGLGDQE</sequence>
<proteinExistence type="predicted"/>
<dbReference type="Proteomes" id="UP000554235">
    <property type="component" value="Unassembled WGS sequence"/>
</dbReference>